<reference evidence="1" key="1">
    <citation type="submission" date="2020-09" db="EMBL/GenBank/DDBJ databases">
        <title>Desulfogranum mesoprofundum gen. nov., sp. nov., a novel mesophilic, sulfate-reducing chemolithoautotroph isolated from a deep-sea hydrothermal vent chimney in the Suiyo Seamount.</title>
        <authorList>
            <person name="Hashimoto Y."/>
            <person name="Nakagawa S."/>
        </authorList>
    </citation>
    <scope>NUCLEOTIDE SEQUENCE</scope>
    <source>
        <strain evidence="1">KT2</strain>
    </source>
</reference>
<organism evidence="1 2">
    <name type="scientific">Desulfomarina profundi</name>
    <dbReference type="NCBI Taxonomy" id="2772557"/>
    <lineage>
        <taxon>Bacteria</taxon>
        <taxon>Pseudomonadati</taxon>
        <taxon>Thermodesulfobacteriota</taxon>
        <taxon>Desulfobulbia</taxon>
        <taxon>Desulfobulbales</taxon>
        <taxon>Desulfobulbaceae</taxon>
        <taxon>Desulfomarina</taxon>
    </lineage>
</organism>
<evidence type="ECO:0000313" key="1">
    <source>
        <dbReference type="EMBL" id="BCL62043.1"/>
    </source>
</evidence>
<evidence type="ECO:0000313" key="2">
    <source>
        <dbReference type="Proteomes" id="UP000826725"/>
    </source>
</evidence>
<dbReference type="KEGG" id="dbk:DGMP_27360"/>
<evidence type="ECO:0008006" key="3">
    <source>
        <dbReference type="Google" id="ProtNLM"/>
    </source>
</evidence>
<gene>
    <name evidence="1" type="ORF">DGMP_27360</name>
</gene>
<dbReference type="EMBL" id="AP024086">
    <property type="protein sequence ID" value="BCL62043.1"/>
    <property type="molecule type" value="Genomic_DNA"/>
</dbReference>
<protein>
    <recommendedName>
        <fullName evidence="3">Zinc-finger domain-containing protein</fullName>
    </recommendedName>
</protein>
<dbReference type="Proteomes" id="UP000826725">
    <property type="component" value="Chromosome"/>
</dbReference>
<name>A0A8D5JE45_9BACT</name>
<accession>A0A8D5JE45</accession>
<keyword evidence="2" id="KW-1185">Reference proteome</keyword>
<sequence>MTVYERTGIRLHLMMCVLCRRYRKQLLLIRSLLRKDNSDTTTHHLSEEARKRIARELTNETD</sequence>
<dbReference type="AlphaFoldDB" id="A0A8D5JE45"/>
<proteinExistence type="predicted"/>